<keyword evidence="2" id="KW-0282">Flagellum</keyword>
<feature type="signal peptide" evidence="1">
    <location>
        <begin position="1"/>
        <end position="26"/>
    </location>
</feature>
<accession>A0ABV6G104</accession>
<dbReference type="InterPro" id="IPR009420">
    <property type="entry name" value="FlhE"/>
</dbReference>
<dbReference type="Proteomes" id="UP001589814">
    <property type="component" value="Unassembled WGS sequence"/>
</dbReference>
<evidence type="ECO:0000313" key="2">
    <source>
        <dbReference type="EMBL" id="MFC0267330.1"/>
    </source>
</evidence>
<gene>
    <name evidence="2" type="ORF">ACFFHW_04850</name>
</gene>
<name>A0ABV6G104_9GAMM</name>
<keyword evidence="2" id="KW-0966">Cell projection</keyword>
<evidence type="ECO:0000313" key="3">
    <source>
        <dbReference type="Proteomes" id="UP001589814"/>
    </source>
</evidence>
<dbReference type="RefSeq" id="WP_019952185.1">
    <property type="nucleotide sequence ID" value="NZ_JBHLVX010000017.1"/>
</dbReference>
<feature type="chain" id="PRO_5046672851" evidence="1">
    <location>
        <begin position="27"/>
        <end position="148"/>
    </location>
</feature>
<keyword evidence="1" id="KW-0732">Signal</keyword>
<protein>
    <submittedName>
        <fullName evidence="2">Flagellar protein FlhE</fullName>
    </submittedName>
</protein>
<proteinExistence type="predicted"/>
<evidence type="ECO:0000256" key="1">
    <source>
        <dbReference type="SAM" id="SignalP"/>
    </source>
</evidence>
<dbReference type="EMBL" id="JBHLVX010000017">
    <property type="protein sequence ID" value="MFC0267330.1"/>
    <property type="molecule type" value="Genomic_DNA"/>
</dbReference>
<comment type="caution">
    <text evidence="2">The sequence shown here is derived from an EMBL/GenBank/DDBJ whole genome shotgun (WGS) entry which is preliminary data.</text>
</comment>
<reference evidence="2 3" key="1">
    <citation type="submission" date="2024-09" db="EMBL/GenBank/DDBJ databases">
        <authorList>
            <person name="Sun Q."/>
            <person name="Mori K."/>
        </authorList>
    </citation>
    <scope>NUCLEOTIDE SEQUENCE [LARGE SCALE GENOMIC DNA]</scope>
    <source>
        <strain evidence="2 3">CCM 7415</strain>
    </source>
</reference>
<keyword evidence="3" id="KW-1185">Reference proteome</keyword>
<dbReference type="Pfam" id="PF06366">
    <property type="entry name" value="FlhE"/>
    <property type="match status" value="1"/>
</dbReference>
<keyword evidence="2" id="KW-0969">Cilium</keyword>
<organism evidence="2 3">
    <name type="scientific">Kushneria aurantia</name>
    <dbReference type="NCBI Taxonomy" id="504092"/>
    <lineage>
        <taxon>Bacteria</taxon>
        <taxon>Pseudomonadati</taxon>
        <taxon>Pseudomonadota</taxon>
        <taxon>Gammaproteobacteria</taxon>
        <taxon>Oceanospirillales</taxon>
        <taxon>Halomonadaceae</taxon>
        <taxon>Kushneria</taxon>
    </lineage>
</organism>
<sequence>MRRRAGVDFPLWIAVGLIALAAGAPAQGAGGGAVVIDDSTPDLAQRERVYQVRLQHPTLEQLDGEITTLYWRIELAPSRELPIIELCVAGYCDQLEMRRGASNEFEGLPADSNIEFRFMVPGRGMLQRPIRGGSLQLIVNYRQQTAGQ</sequence>